<gene>
    <name evidence="6" type="ORF">TARUN_5667</name>
</gene>
<evidence type="ECO:0000256" key="3">
    <source>
        <dbReference type="ARBA" id="ARBA00022801"/>
    </source>
</evidence>
<dbReference type="InterPro" id="IPR000639">
    <property type="entry name" value="Epox_hydrolase-like"/>
</dbReference>
<evidence type="ECO:0000256" key="1">
    <source>
        <dbReference type="ARBA" id="ARBA00010088"/>
    </source>
</evidence>
<dbReference type="GO" id="GO:0097176">
    <property type="term" value="P:epoxide metabolic process"/>
    <property type="evidence" value="ECO:0007669"/>
    <property type="project" value="TreeGrafter"/>
</dbReference>
<dbReference type="OrthoDB" id="7130006at2759"/>
<keyword evidence="7" id="KW-1185">Reference proteome</keyword>
<protein>
    <submittedName>
        <fullName evidence="6">Epoxide hydrolase</fullName>
    </submittedName>
</protein>
<accession>A0A395NKZ6</accession>
<feature type="active site" description="Proton acceptor" evidence="4">
    <location>
        <position position="371"/>
    </location>
</feature>
<comment type="similarity">
    <text evidence="1">Belongs to the peptidase S33 family.</text>
</comment>
<evidence type="ECO:0000313" key="7">
    <source>
        <dbReference type="Proteomes" id="UP000266272"/>
    </source>
</evidence>
<dbReference type="PIRSF" id="PIRSF001112">
    <property type="entry name" value="Epoxide_hydrolase"/>
    <property type="match status" value="1"/>
</dbReference>
<evidence type="ECO:0000259" key="5">
    <source>
        <dbReference type="Pfam" id="PF06441"/>
    </source>
</evidence>
<dbReference type="InterPro" id="IPR016292">
    <property type="entry name" value="Epoxide_hydrolase"/>
</dbReference>
<sequence length="405" mass="46092">MAQDIKPFSISIPDSDLELLKNKLSLATFPSEADFSDDWNYGASLSDVKRLAEYWKDGFDWRAHEAKLNQIPQFTTKISVDGFEELNIHFIHQRSSRPGSIPLLFVHGWPGSIIEAKKIVTLLTEPKDENSPSFHVVAPSLPNFGFSDKVTKKAFTLPQYAETMHKVMLKLGYDKYVTQGGDWGFFITRAISLYYPTHCLASHINFINVKPTLLRSLWLAARYYLGWLSEDEKRSVFRSGWYIRDGSGYMILQSTKPNSLGFAMADSPVALLAWVYEKLHDWTDDYPWTDDEILEWVSIYQFSKAGPASSLTIYYELLKIQREELVKTMEYIPKVPLGLSFYPKDLLTPPRSWGRALGPVVYETLHESGGHFAAYECPEKFAGDLREMFGRSGGASNVALVFKST</sequence>
<reference evidence="6 7" key="1">
    <citation type="journal article" date="2018" name="PLoS Pathog.">
        <title>Evolution of structural diversity of trichothecenes, a family of toxins produced by plant pathogenic and entomopathogenic fungi.</title>
        <authorList>
            <person name="Proctor R.H."/>
            <person name="McCormick S.P."/>
            <person name="Kim H.S."/>
            <person name="Cardoza R.E."/>
            <person name="Stanley A.M."/>
            <person name="Lindo L."/>
            <person name="Kelly A."/>
            <person name="Brown D.W."/>
            <person name="Lee T."/>
            <person name="Vaughan M.M."/>
            <person name="Alexander N.J."/>
            <person name="Busman M."/>
            <person name="Gutierrez S."/>
        </authorList>
    </citation>
    <scope>NUCLEOTIDE SEQUENCE [LARGE SCALE GENOMIC DNA]</scope>
    <source>
        <strain evidence="6 7">IBT 40837</strain>
    </source>
</reference>
<dbReference type="EMBL" id="PXOA01000337">
    <property type="protein sequence ID" value="RFU76581.1"/>
    <property type="molecule type" value="Genomic_DNA"/>
</dbReference>
<evidence type="ECO:0000313" key="6">
    <source>
        <dbReference type="EMBL" id="RFU76581.1"/>
    </source>
</evidence>
<dbReference type="PANTHER" id="PTHR21661:SF35">
    <property type="entry name" value="EPOXIDE HYDROLASE"/>
    <property type="match status" value="1"/>
</dbReference>
<feature type="active site" description="Nucleophile" evidence="4">
    <location>
        <position position="182"/>
    </location>
</feature>
<organism evidence="6 7">
    <name type="scientific">Trichoderma arundinaceum</name>
    <dbReference type="NCBI Taxonomy" id="490622"/>
    <lineage>
        <taxon>Eukaryota</taxon>
        <taxon>Fungi</taxon>
        <taxon>Dikarya</taxon>
        <taxon>Ascomycota</taxon>
        <taxon>Pezizomycotina</taxon>
        <taxon>Sordariomycetes</taxon>
        <taxon>Hypocreomycetidae</taxon>
        <taxon>Hypocreales</taxon>
        <taxon>Hypocreaceae</taxon>
        <taxon>Trichoderma</taxon>
    </lineage>
</organism>
<dbReference type="PANTHER" id="PTHR21661">
    <property type="entry name" value="EPOXIDE HYDROLASE 1-RELATED"/>
    <property type="match status" value="1"/>
</dbReference>
<keyword evidence="2" id="KW-0058">Aromatic hydrocarbons catabolism</keyword>
<dbReference type="AlphaFoldDB" id="A0A395NKZ6"/>
<proteinExistence type="inferred from homology"/>
<comment type="caution">
    <text evidence="6">The sequence shown here is derived from an EMBL/GenBank/DDBJ whole genome shotgun (WGS) entry which is preliminary data.</text>
</comment>
<dbReference type="Pfam" id="PF06441">
    <property type="entry name" value="EHN"/>
    <property type="match status" value="1"/>
</dbReference>
<dbReference type="PRINTS" id="PR00412">
    <property type="entry name" value="EPOXHYDRLASE"/>
</dbReference>
<evidence type="ECO:0000256" key="2">
    <source>
        <dbReference type="ARBA" id="ARBA00022797"/>
    </source>
</evidence>
<keyword evidence="3 6" id="KW-0378">Hydrolase</keyword>
<dbReference type="STRING" id="490622.A0A395NKZ6"/>
<evidence type="ECO:0000256" key="4">
    <source>
        <dbReference type="PIRSR" id="PIRSR001112-1"/>
    </source>
</evidence>
<dbReference type="InterPro" id="IPR029058">
    <property type="entry name" value="AB_hydrolase_fold"/>
</dbReference>
<dbReference type="InterPro" id="IPR010497">
    <property type="entry name" value="Epoxide_hydro_N"/>
</dbReference>
<dbReference type="SUPFAM" id="SSF53474">
    <property type="entry name" value="alpha/beta-Hydrolases"/>
    <property type="match status" value="1"/>
</dbReference>
<feature type="active site" description="Proton donor" evidence="4">
    <location>
        <position position="314"/>
    </location>
</feature>
<dbReference type="Gene3D" id="3.40.50.1820">
    <property type="entry name" value="alpha/beta hydrolase"/>
    <property type="match status" value="1"/>
</dbReference>
<dbReference type="Proteomes" id="UP000266272">
    <property type="component" value="Unassembled WGS sequence"/>
</dbReference>
<feature type="domain" description="Epoxide hydrolase N-terminal" evidence="5">
    <location>
        <begin position="5"/>
        <end position="115"/>
    </location>
</feature>
<dbReference type="GO" id="GO:0004301">
    <property type="term" value="F:epoxide hydrolase activity"/>
    <property type="evidence" value="ECO:0007669"/>
    <property type="project" value="TreeGrafter"/>
</dbReference>
<name>A0A395NKZ6_TRIAR</name>